<accession>A0A9D3A201</accession>
<evidence type="ECO:0000313" key="2">
    <source>
        <dbReference type="Proteomes" id="UP000786989"/>
    </source>
</evidence>
<gene>
    <name evidence="1" type="ORF">K8U77_09210</name>
</gene>
<protein>
    <submittedName>
        <fullName evidence="1">Uncharacterized protein</fullName>
    </submittedName>
</protein>
<dbReference type="AlphaFoldDB" id="A0A9D3A201"/>
<sequence>MVKNKGSVNTFKTKLKPRIAPAADPSDDLELLLLEALDEPPPNAQPIWKR</sequence>
<reference evidence="1" key="2">
    <citation type="submission" date="2021-09" db="EMBL/GenBank/DDBJ databases">
        <authorList>
            <person name="Gilroy R."/>
        </authorList>
    </citation>
    <scope>NUCLEOTIDE SEQUENCE</scope>
    <source>
        <strain evidence="1">ChiGjej6B6-11269</strain>
    </source>
</reference>
<organism evidence="1 2">
    <name type="scientific">Slackia equolifaciens</name>
    <dbReference type="NCBI Taxonomy" id="498718"/>
    <lineage>
        <taxon>Bacteria</taxon>
        <taxon>Bacillati</taxon>
        <taxon>Actinomycetota</taxon>
        <taxon>Coriobacteriia</taxon>
        <taxon>Eggerthellales</taxon>
        <taxon>Eggerthellaceae</taxon>
        <taxon>Slackia</taxon>
    </lineage>
</organism>
<proteinExistence type="predicted"/>
<name>A0A9D3A201_9ACTN</name>
<reference evidence="1" key="1">
    <citation type="journal article" date="2021" name="PeerJ">
        <title>Extensive microbial diversity within the chicken gut microbiome revealed by metagenomics and culture.</title>
        <authorList>
            <person name="Gilroy R."/>
            <person name="Ravi A."/>
            <person name="Getino M."/>
            <person name="Pursley I."/>
            <person name="Horton D.L."/>
            <person name="Alikhan N.F."/>
            <person name="Baker D."/>
            <person name="Gharbi K."/>
            <person name="Hall N."/>
            <person name="Watson M."/>
            <person name="Adriaenssens E.M."/>
            <person name="Foster-Nyarko E."/>
            <person name="Jarju S."/>
            <person name="Secka A."/>
            <person name="Antonio M."/>
            <person name="Oren A."/>
            <person name="Chaudhuri R.R."/>
            <person name="La Ragione R."/>
            <person name="Hildebrand F."/>
            <person name="Pallen M.J."/>
        </authorList>
    </citation>
    <scope>NUCLEOTIDE SEQUENCE</scope>
    <source>
        <strain evidence="1">ChiGjej6B6-11269</strain>
    </source>
</reference>
<comment type="caution">
    <text evidence="1">The sequence shown here is derived from an EMBL/GenBank/DDBJ whole genome shotgun (WGS) entry which is preliminary data.</text>
</comment>
<dbReference type="Proteomes" id="UP000786989">
    <property type="component" value="Unassembled WGS sequence"/>
</dbReference>
<evidence type="ECO:0000313" key="1">
    <source>
        <dbReference type="EMBL" id="HJF66273.1"/>
    </source>
</evidence>
<dbReference type="EMBL" id="DYWI01000180">
    <property type="protein sequence ID" value="HJF66273.1"/>
    <property type="molecule type" value="Genomic_DNA"/>
</dbReference>